<feature type="compositionally biased region" description="Acidic residues" evidence="1">
    <location>
        <begin position="121"/>
        <end position="133"/>
    </location>
</feature>
<protein>
    <submittedName>
        <fullName evidence="2">Uncharacterized protein</fullName>
    </submittedName>
</protein>
<sequence>MSIPFKPYPSCSLWVLGPVKEKLIPFWPHSQNPTQSVLHTHITHVMTHRININELTKAEVVAAFVAYSGHVVIRPRDYAERNQALARLWLVNNLANIYTSLGPVTPTQSLTAHTGVYTSNETDDDDDEMEVDQ</sequence>
<evidence type="ECO:0000256" key="1">
    <source>
        <dbReference type="SAM" id="MobiDB-lite"/>
    </source>
</evidence>
<proteinExistence type="predicted"/>
<dbReference type="AlphaFoldDB" id="A0A6C0BK91"/>
<organism evidence="2">
    <name type="scientific">viral metagenome</name>
    <dbReference type="NCBI Taxonomy" id="1070528"/>
    <lineage>
        <taxon>unclassified sequences</taxon>
        <taxon>metagenomes</taxon>
        <taxon>organismal metagenomes</taxon>
    </lineage>
</organism>
<evidence type="ECO:0000313" key="2">
    <source>
        <dbReference type="EMBL" id="QHS92596.1"/>
    </source>
</evidence>
<accession>A0A6C0BK91</accession>
<feature type="region of interest" description="Disordered" evidence="1">
    <location>
        <begin position="109"/>
        <end position="133"/>
    </location>
</feature>
<reference evidence="2" key="1">
    <citation type="journal article" date="2020" name="Nature">
        <title>Giant virus diversity and host interactions through global metagenomics.</title>
        <authorList>
            <person name="Schulz F."/>
            <person name="Roux S."/>
            <person name="Paez-Espino D."/>
            <person name="Jungbluth S."/>
            <person name="Walsh D.A."/>
            <person name="Denef V.J."/>
            <person name="McMahon K.D."/>
            <person name="Konstantinidis K.T."/>
            <person name="Eloe-Fadrosh E.A."/>
            <person name="Kyrpides N.C."/>
            <person name="Woyke T."/>
        </authorList>
    </citation>
    <scope>NUCLEOTIDE SEQUENCE</scope>
    <source>
        <strain evidence="2">GVMAG-M-3300014204-73</strain>
    </source>
</reference>
<dbReference type="EMBL" id="MN739182">
    <property type="protein sequence ID" value="QHS92596.1"/>
    <property type="molecule type" value="Genomic_DNA"/>
</dbReference>
<name>A0A6C0BK91_9ZZZZ</name>
<feature type="compositionally biased region" description="Polar residues" evidence="1">
    <location>
        <begin position="109"/>
        <end position="120"/>
    </location>
</feature>